<reference evidence="2 3" key="1">
    <citation type="submission" date="2016-10" db="EMBL/GenBank/DDBJ databases">
        <authorList>
            <person name="de Groot N.N."/>
        </authorList>
    </citation>
    <scope>NUCLEOTIDE SEQUENCE [LARGE SCALE GENOMIC DNA]</scope>
    <source>
        <strain evidence="2 3">CGMCC 1.9159</strain>
    </source>
</reference>
<keyword evidence="1" id="KW-0812">Transmembrane</keyword>
<proteinExistence type="predicted"/>
<name>A0A1G9MZ75_9ACTN</name>
<dbReference type="EMBL" id="FNGP01000006">
    <property type="protein sequence ID" value="SDL79424.1"/>
    <property type="molecule type" value="Genomic_DNA"/>
</dbReference>
<evidence type="ECO:0008006" key="4">
    <source>
        <dbReference type="Google" id="ProtNLM"/>
    </source>
</evidence>
<dbReference type="Pfam" id="PF14029">
    <property type="entry name" value="DUF4244"/>
    <property type="match status" value="1"/>
</dbReference>
<evidence type="ECO:0000256" key="1">
    <source>
        <dbReference type="SAM" id="Phobius"/>
    </source>
</evidence>
<sequence length="76" mass="8236">MSDIVHINKPKRLIERGLTTVEYAIGLLAAATAALLLLRIFSDNRFFEMLFDWVVALFNVVSSGGGFGGFLGGLFG</sequence>
<dbReference type="Proteomes" id="UP000199475">
    <property type="component" value="Unassembled WGS sequence"/>
</dbReference>
<feature type="transmembrane region" description="Helical" evidence="1">
    <location>
        <begin position="53"/>
        <end position="75"/>
    </location>
</feature>
<keyword evidence="1" id="KW-0472">Membrane</keyword>
<dbReference type="STRING" id="686624.SAMN04488242_2837"/>
<keyword evidence="1" id="KW-1133">Transmembrane helix</keyword>
<gene>
    <name evidence="2" type="ORF">SAMN04488242_2837</name>
</gene>
<dbReference type="RefSeq" id="WP_093253536.1">
    <property type="nucleotide sequence ID" value="NZ_FNGP01000006.1"/>
</dbReference>
<protein>
    <recommendedName>
        <fullName evidence="4">DUF4244 domain-containing protein</fullName>
    </recommendedName>
</protein>
<dbReference type="InterPro" id="IPR025338">
    <property type="entry name" value="DUF4244"/>
</dbReference>
<keyword evidence="3" id="KW-1185">Reference proteome</keyword>
<organism evidence="2 3">
    <name type="scientific">Tessaracoccus oleiagri</name>
    <dbReference type="NCBI Taxonomy" id="686624"/>
    <lineage>
        <taxon>Bacteria</taxon>
        <taxon>Bacillati</taxon>
        <taxon>Actinomycetota</taxon>
        <taxon>Actinomycetes</taxon>
        <taxon>Propionibacteriales</taxon>
        <taxon>Propionibacteriaceae</taxon>
        <taxon>Tessaracoccus</taxon>
    </lineage>
</organism>
<feature type="transmembrane region" description="Helical" evidence="1">
    <location>
        <begin position="21"/>
        <end position="41"/>
    </location>
</feature>
<evidence type="ECO:0000313" key="2">
    <source>
        <dbReference type="EMBL" id="SDL79424.1"/>
    </source>
</evidence>
<evidence type="ECO:0000313" key="3">
    <source>
        <dbReference type="Proteomes" id="UP000199475"/>
    </source>
</evidence>
<dbReference type="AlphaFoldDB" id="A0A1G9MZ75"/>
<accession>A0A1G9MZ75</accession>